<proteinExistence type="predicted"/>
<reference evidence="2" key="1">
    <citation type="submission" date="2016-11" db="EMBL/GenBank/DDBJ databases">
        <authorList>
            <person name="Varghese N."/>
            <person name="Submissions S."/>
        </authorList>
    </citation>
    <scope>NUCLEOTIDE SEQUENCE [LARGE SCALE GENOMIC DNA]</scope>
    <source>
        <strain evidence="2">DSM 26884</strain>
    </source>
</reference>
<keyword evidence="2" id="KW-1185">Reference proteome</keyword>
<dbReference type="GeneID" id="92711388"/>
<organism evidence="1 2">
    <name type="scientific">Bacteroides stercorirosoris</name>
    <dbReference type="NCBI Taxonomy" id="871324"/>
    <lineage>
        <taxon>Bacteria</taxon>
        <taxon>Pseudomonadati</taxon>
        <taxon>Bacteroidota</taxon>
        <taxon>Bacteroidia</taxon>
        <taxon>Bacteroidales</taxon>
        <taxon>Bacteroidaceae</taxon>
        <taxon>Bacteroides</taxon>
    </lineage>
</organism>
<name>A0A1M6D217_9BACE</name>
<protein>
    <submittedName>
        <fullName evidence="1">Uncharacterized protein</fullName>
    </submittedName>
</protein>
<accession>A0A1M6D217</accession>
<evidence type="ECO:0000313" key="1">
    <source>
        <dbReference type="EMBL" id="SHI67161.1"/>
    </source>
</evidence>
<dbReference type="eggNOG" id="ENOG5032Q53">
    <property type="taxonomic scope" value="Bacteria"/>
</dbReference>
<evidence type="ECO:0000313" key="2">
    <source>
        <dbReference type="Proteomes" id="UP000184192"/>
    </source>
</evidence>
<sequence>MKNLSSFEAFKLNKVQMGVVKGGTLYHCMVEYGFGDFYVRVVESEQTLKEVEAAVAAQAPDASVNCM</sequence>
<dbReference type="Proteomes" id="UP000184192">
    <property type="component" value="Unassembled WGS sequence"/>
</dbReference>
<dbReference type="EMBL" id="FQZN01000005">
    <property type="protein sequence ID" value="SHI67161.1"/>
    <property type="molecule type" value="Genomic_DNA"/>
</dbReference>
<gene>
    <name evidence="1" type="ORF">SAMN05444350_105162</name>
</gene>
<dbReference type="RefSeq" id="WP_139261815.1">
    <property type="nucleotide sequence ID" value="NZ_FQZN01000005.1"/>
</dbReference>
<dbReference type="AlphaFoldDB" id="A0A1M6D217"/>